<evidence type="ECO:0000256" key="2">
    <source>
        <dbReference type="SAM" id="MobiDB-lite"/>
    </source>
</evidence>
<dbReference type="AlphaFoldDB" id="A0A0D0VR30"/>
<dbReference type="OrthoDB" id="27140at2759"/>
<evidence type="ECO:0000256" key="1">
    <source>
        <dbReference type="ARBA" id="ARBA00022468"/>
    </source>
</evidence>
<feature type="domain" description="Rab-GAP TBC" evidence="3">
    <location>
        <begin position="149"/>
        <end position="370"/>
    </location>
</feature>
<organism evidence="4">
    <name type="scientific">Cryptococcus bacillisporus CA1280</name>
    <dbReference type="NCBI Taxonomy" id="1296109"/>
    <lineage>
        <taxon>Eukaryota</taxon>
        <taxon>Fungi</taxon>
        <taxon>Dikarya</taxon>
        <taxon>Basidiomycota</taxon>
        <taxon>Agaricomycotina</taxon>
        <taxon>Tremellomycetes</taxon>
        <taxon>Tremellales</taxon>
        <taxon>Cryptococcaceae</taxon>
        <taxon>Cryptococcus</taxon>
        <taxon>Cryptococcus gattii species complex</taxon>
    </lineage>
</organism>
<protein>
    <submittedName>
        <fullName evidence="4">TBC1 domain family member 5</fullName>
    </submittedName>
</protein>
<reference evidence="4" key="1">
    <citation type="submission" date="2015-01" db="EMBL/GenBank/DDBJ databases">
        <title>The Genome Sequence of Cryptococcus gattii CA1280.</title>
        <authorList>
            <consortium name="The Broad Institute Genomics Platform"/>
            <person name="Cuomo C."/>
            <person name="Litvintseva A."/>
            <person name="Chen Y."/>
            <person name="Heitman J."/>
            <person name="Sun S."/>
            <person name="Springer D."/>
            <person name="Dromer F."/>
            <person name="Young S."/>
            <person name="Zeng Q."/>
            <person name="Gargeya S."/>
            <person name="Abouelleil A."/>
            <person name="Alvarado L."/>
            <person name="Chapman S.B."/>
            <person name="Gainer-Dewar J."/>
            <person name="Goldberg J."/>
            <person name="Griggs A."/>
            <person name="Gujja S."/>
            <person name="Hansen M."/>
            <person name="Howarth C."/>
            <person name="Imamovic A."/>
            <person name="Larimer J."/>
            <person name="Murphy C."/>
            <person name="Naylor J."/>
            <person name="Pearson M."/>
            <person name="Priest M."/>
            <person name="Roberts A."/>
            <person name="Saif S."/>
            <person name="Shea T."/>
            <person name="Sykes S."/>
            <person name="Wortman J."/>
            <person name="Nusbaum C."/>
            <person name="Birren B."/>
        </authorList>
    </citation>
    <scope>NUCLEOTIDE SEQUENCE [LARGE SCALE GENOMIC DNA]</scope>
    <source>
        <strain evidence="4">CA1280</strain>
    </source>
</reference>
<dbReference type="FunFam" id="1.10.8.270:FF:000031">
    <property type="entry name" value="TBC1 domain family member 5"/>
    <property type="match status" value="1"/>
</dbReference>
<name>A0A0D0VR30_CRYGA</name>
<sequence length="860" mass="95328">MSTHQPQEGDVFPRPSDHDIQSTWEKLFSDPLISLTRLKSRSLDKAGLGPAGPDGGVILRSVYWRFYHNLLPPPTSLDLFPQALEASRESYNALRRGYLIAPDGRWASDCSGFDESFHSTSPVRYISRRIVSPAHGSPLQPNDGWDPLSLSTSSPWKTWFAHTELRATIRQDVERTFPDISYFQLERVQKCMTTALFIFALLNPDVGYRQGMHELFACCFMAVDRDSLKVVNKAEGQQEEAMFKTLDRRYVEHDAFELFAAIMKNARAFYEWRAEEGPIVSIPLRAIKLTDIFYCQKSRTDTAPKAPIIIRCNNLHTSLLRRIDPQLYERLETEGVEAQIWAIRWIRLIFTRELPFSVAMRLWDGIFAEDPGLQLLDYICIAMLLLVRNELIDADYPTLLTNLLHYPAPSSTYPFEPFLILAQALFLRSDSSPAAGVEIIIQNQDLLNVKAAPKNQERDASDPSSYRIRFADGRGNGRTISGTVKERLQKGGVGGLAQGLFERAQAAGLDKAFLSTVNDFRKNLPDSTTAYSYLPNLPFSPSHSPAPRTSSPFSAIPNSASILPSRSFLSPHSPSTVNSTPHLRPALRSRTSIDSQTSQISVKTIKDAEREMAELRLAMLGMGKAMSEWLDVLHNSQQQMEENERENAWKGLERVKDTLIDGAGKDVDEIVKEWGWHEGLEASSSRSSTPAPSAMDLPLEAPIAEPELSPETVVSGPSTMEFEEVTPTPLSVAVMPTTPRLLSAARHSISPVGQDNSLATSRVAKRLSAQAIRGDGSISGLPRVSHIVPPVNSGSERYRPKEAERPASAGLGIIAVDEGEQSKDQLPANVDPLAGLGTKVRESRRHAGPGVDPLLGMDVQ</sequence>
<feature type="compositionally biased region" description="Polar residues" evidence="2">
    <location>
        <begin position="589"/>
        <end position="598"/>
    </location>
</feature>
<dbReference type="HOGENOM" id="CLU_017119_0_0_1"/>
<dbReference type="Gene3D" id="1.10.472.80">
    <property type="entry name" value="Ypt/Rab-GAP domain of gyp1p, domain 3"/>
    <property type="match status" value="1"/>
</dbReference>
<dbReference type="InterPro" id="IPR035969">
    <property type="entry name" value="Rab-GAP_TBC_sf"/>
</dbReference>
<evidence type="ECO:0000259" key="3">
    <source>
        <dbReference type="PROSITE" id="PS50086"/>
    </source>
</evidence>
<dbReference type="PANTHER" id="PTHR22957">
    <property type="entry name" value="TBC1 DOMAIN FAMILY MEMBER GTPASE-ACTIVATING PROTEIN"/>
    <property type="match status" value="1"/>
</dbReference>
<dbReference type="FunFam" id="1.10.472.80:FF:000038">
    <property type="entry name" value="TBC1 domain family member 5"/>
    <property type="match status" value="1"/>
</dbReference>
<dbReference type="Gene3D" id="1.10.8.270">
    <property type="entry name" value="putative rabgap domain of human tbc1 domain family member 14 like domains"/>
    <property type="match status" value="1"/>
</dbReference>
<dbReference type="SMART" id="SM00164">
    <property type="entry name" value="TBC"/>
    <property type="match status" value="1"/>
</dbReference>
<dbReference type="PANTHER" id="PTHR22957:SF337">
    <property type="entry name" value="TBC1 DOMAIN FAMILY MEMBER 5"/>
    <property type="match status" value="1"/>
</dbReference>
<dbReference type="InterPro" id="IPR000195">
    <property type="entry name" value="Rab-GAP-TBC_dom"/>
</dbReference>
<feature type="region of interest" description="Disordered" evidence="2">
    <location>
        <begin position="783"/>
        <end position="804"/>
    </location>
</feature>
<proteinExistence type="predicted"/>
<feature type="region of interest" description="Disordered" evidence="2">
    <location>
        <begin position="565"/>
        <end position="598"/>
    </location>
</feature>
<gene>
    <name evidence="4" type="ORF">I312_02907</name>
</gene>
<dbReference type="EMBL" id="KN847979">
    <property type="protein sequence ID" value="KIR47760.1"/>
    <property type="molecule type" value="Genomic_DNA"/>
</dbReference>
<evidence type="ECO:0000313" key="4">
    <source>
        <dbReference type="EMBL" id="KIR47760.1"/>
    </source>
</evidence>
<dbReference type="SUPFAM" id="SSF47923">
    <property type="entry name" value="Ypt/Rab-GAP domain of gyp1p"/>
    <property type="match status" value="2"/>
</dbReference>
<feature type="region of interest" description="Disordered" evidence="2">
    <location>
        <begin position="818"/>
        <end position="860"/>
    </location>
</feature>
<dbReference type="Pfam" id="PF00566">
    <property type="entry name" value="RabGAP-TBC"/>
    <property type="match status" value="2"/>
</dbReference>
<dbReference type="GO" id="GO:0005096">
    <property type="term" value="F:GTPase activator activity"/>
    <property type="evidence" value="ECO:0007669"/>
    <property type="project" value="UniProtKB-KW"/>
</dbReference>
<dbReference type="PROSITE" id="PS50086">
    <property type="entry name" value="TBC_RABGAP"/>
    <property type="match status" value="1"/>
</dbReference>
<feature type="region of interest" description="Disordered" evidence="2">
    <location>
        <begin position="452"/>
        <end position="474"/>
    </location>
</feature>
<keyword evidence="1" id="KW-0343">GTPase activation</keyword>
<accession>A0A0D0VR30</accession>
<feature type="compositionally biased region" description="Polar residues" evidence="2">
    <location>
        <begin position="565"/>
        <end position="581"/>
    </location>
</feature>